<evidence type="ECO:0000313" key="1">
    <source>
        <dbReference type="EMBL" id="NYE57735.1"/>
    </source>
</evidence>
<organism evidence="1 2">
    <name type="scientific">Carboxydothermus ferrireducens DSM 11255</name>
    <dbReference type="NCBI Taxonomy" id="1119529"/>
    <lineage>
        <taxon>Bacteria</taxon>
        <taxon>Bacillati</taxon>
        <taxon>Bacillota</taxon>
        <taxon>Clostridia</taxon>
        <taxon>Thermoanaerobacterales</taxon>
        <taxon>Thermoanaerobacteraceae</taxon>
        <taxon>Carboxydothermus</taxon>
    </lineage>
</organism>
<proteinExistence type="predicted"/>
<name>A0ABX2R9K9_9THEO</name>
<dbReference type="Gene3D" id="2.60.40.10">
    <property type="entry name" value="Immunoglobulins"/>
    <property type="match status" value="1"/>
</dbReference>
<dbReference type="EMBL" id="JACCBS010000002">
    <property type="protein sequence ID" value="NYE57735.1"/>
    <property type="molecule type" value="Genomic_DNA"/>
</dbReference>
<dbReference type="Proteomes" id="UP000604066">
    <property type="component" value="Unassembled WGS sequence"/>
</dbReference>
<protein>
    <recommendedName>
        <fullName evidence="3">SH3 domain-containing protein</fullName>
    </recommendedName>
</protein>
<gene>
    <name evidence="1" type="ORF">HDG70_001450</name>
</gene>
<keyword evidence="2" id="KW-1185">Reference proteome</keyword>
<comment type="caution">
    <text evidence="1">The sequence shown here is derived from an EMBL/GenBank/DDBJ whole genome shotgun (WGS) entry which is preliminary data.</text>
</comment>
<dbReference type="InterPro" id="IPR013783">
    <property type="entry name" value="Ig-like_fold"/>
</dbReference>
<sequence>MGKFRCGKKLPYSVTVTVKATDNDKIESVNIAGKVIAVGTKNAEVSTIVTLSEGPNPIKVQIKNTSGNITKKVMTTTFQKTSSPPAKDTTGDRYGKYIGKMVQLTYATTNLRVAPNGKLLATLKKGYKMRYLGREGVWDKVRVTLWTRGGYKTYPGYIYDPYF</sequence>
<evidence type="ECO:0000313" key="2">
    <source>
        <dbReference type="Proteomes" id="UP000604066"/>
    </source>
</evidence>
<evidence type="ECO:0008006" key="3">
    <source>
        <dbReference type="Google" id="ProtNLM"/>
    </source>
</evidence>
<accession>A0ABX2R9K9</accession>
<reference evidence="1 2" key="1">
    <citation type="submission" date="2020-07" db="EMBL/GenBank/DDBJ databases">
        <title>Genomic Encyclopedia of Type Strains, Phase III (KMG-III): the genomes of soil and plant-associated and newly described type strains.</title>
        <authorList>
            <person name="Whitman W."/>
        </authorList>
    </citation>
    <scope>NUCLEOTIDE SEQUENCE [LARGE SCALE GENOMIC DNA]</scope>
    <source>
        <strain evidence="1 2">DSM 11255</strain>
    </source>
</reference>
<dbReference type="RefSeq" id="WP_028052286.1">
    <property type="nucleotide sequence ID" value="NZ_ATYG01000017.1"/>
</dbReference>